<dbReference type="Proteomes" id="UP001548713">
    <property type="component" value="Unassembled WGS sequence"/>
</dbReference>
<organism evidence="1 2">
    <name type="scientific">Novosphingobium kalidii</name>
    <dbReference type="NCBI Taxonomy" id="3230299"/>
    <lineage>
        <taxon>Bacteria</taxon>
        <taxon>Pseudomonadati</taxon>
        <taxon>Pseudomonadota</taxon>
        <taxon>Alphaproteobacteria</taxon>
        <taxon>Sphingomonadales</taxon>
        <taxon>Sphingomonadaceae</taxon>
        <taxon>Novosphingobium</taxon>
    </lineage>
</organism>
<proteinExistence type="predicted"/>
<sequence>MTIRFAAANAGTNPAVRAWRCRSVELCAANDNAQERLDQSLLAAALRHFARHGLAAAENAGARAAWARREGDDNSYVHWLALCRQLDRRMADALAARLEAAS</sequence>
<dbReference type="RefSeq" id="WP_353983378.1">
    <property type="nucleotide sequence ID" value="NZ_JBEWLY010000008.1"/>
</dbReference>
<reference evidence="1 2" key="1">
    <citation type="submission" date="2024-07" db="EMBL/GenBank/DDBJ databases">
        <title>Novosphingobium kalidii RD2P27.</title>
        <authorList>
            <person name="Sun J.-Q."/>
        </authorList>
    </citation>
    <scope>NUCLEOTIDE SEQUENCE [LARGE SCALE GENOMIC DNA]</scope>
    <source>
        <strain evidence="1 2">RD2P27</strain>
    </source>
</reference>
<gene>
    <name evidence="1" type="ORF">ABVV53_05550</name>
</gene>
<comment type="caution">
    <text evidence="1">The sequence shown here is derived from an EMBL/GenBank/DDBJ whole genome shotgun (WGS) entry which is preliminary data.</text>
</comment>
<protein>
    <submittedName>
        <fullName evidence="1">Uncharacterized protein</fullName>
    </submittedName>
</protein>
<name>A0ABV2CZ95_9SPHN</name>
<evidence type="ECO:0000313" key="1">
    <source>
        <dbReference type="EMBL" id="MET1754927.1"/>
    </source>
</evidence>
<accession>A0ABV2CZ95</accession>
<dbReference type="EMBL" id="JBEWLY010000008">
    <property type="protein sequence ID" value="MET1754927.1"/>
    <property type="molecule type" value="Genomic_DNA"/>
</dbReference>
<evidence type="ECO:0000313" key="2">
    <source>
        <dbReference type="Proteomes" id="UP001548713"/>
    </source>
</evidence>
<keyword evidence="2" id="KW-1185">Reference proteome</keyword>